<evidence type="ECO:0000256" key="1">
    <source>
        <dbReference type="SAM" id="MobiDB-lite"/>
    </source>
</evidence>
<feature type="compositionally biased region" description="Polar residues" evidence="1">
    <location>
        <begin position="26"/>
        <end position="40"/>
    </location>
</feature>
<feature type="compositionally biased region" description="Low complexity" evidence="1">
    <location>
        <begin position="1"/>
        <end position="25"/>
    </location>
</feature>
<dbReference type="EMBL" id="JBFCZG010000004">
    <property type="protein sequence ID" value="KAL3423922.1"/>
    <property type="molecule type" value="Genomic_DNA"/>
</dbReference>
<accession>A0ABR4PLG4</accession>
<reference evidence="2 3" key="1">
    <citation type="submission" date="2024-06" db="EMBL/GenBank/DDBJ databases">
        <title>Complete genome of Phlyctema vagabunda strain 19-DSS-EL-015.</title>
        <authorList>
            <person name="Fiorenzani C."/>
        </authorList>
    </citation>
    <scope>NUCLEOTIDE SEQUENCE [LARGE SCALE GENOMIC DNA]</scope>
    <source>
        <strain evidence="2 3">19-DSS-EL-015</strain>
    </source>
</reference>
<name>A0ABR4PLG4_9HELO</name>
<comment type="caution">
    <text evidence="2">The sequence shown here is derived from an EMBL/GenBank/DDBJ whole genome shotgun (WGS) entry which is preliminary data.</text>
</comment>
<protein>
    <recommendedName>
        <fullName evidence="4">Conidiation-specific protein 8</fullName>
    </recommendedName>
</protein>
<keyword evidence="3" id="KW-1185">Reference proteome</keyword>
<evidence type="ECO:0000313" key="3">
    <source>
        <dbReference type="Proteomes" id="UP001629113"/>
    </source>
</evidence>
<gene>
    <name evidence="2" type="ORF">PVAG01_05669</name>
</gene>
<feature type="region of interest" description="Disordered" evidence="1">
    <location>
        <begin position="1"/>
        <end position="86"/>
    </location>
</feature>
<evidence type="ECO:0008006" key="4">
    <source>
        <dbReference type="Google" id="ProtNLM"/>
    </source>
</evidence>
<sequence length="86" mass="8931">MASSTGASAVVGGTGTTGTPANNVAQGTNPSNRRASQEGTMFSGLMNHKRNSTDASAAARRQSFNEMKPAPGIIGQMWNNFTRGEK</sequence>
<evidence type="ECO:0000313" key="2">
    <source>
        <dbReference type="EMBL" id="KAL3423922.1"/>
    </source>
</evidence>
<dbReference type="Proteomes" id="UP001629113">
    <property type="component" value="Unassembled WGS sequence"/>
</dbReference>
<organism evidence="2 3">
    <name type="scientific">Phlyctema vagabunda</name>
    <dbReference type="NCBI Taxonomy" id="108571"/>
    <lineage>
        <taxon>Eukaryota</taxon>
        <taxon>Fungi</taxon>
        <taxon>Dikarya</taxon>
        <taxon>Ascomycota</taxon>
        <taxon>Pezizomycotina</taxon>
        <taxon>Leotiomycetes</taxon>
        <taxon>Helotiales</taxon>
        <taxon>Dermateaceae</taxon>
        <taxon>Phlyctema</taxon>
    </lineage>
</organism>
<feature type="compositionally biased region" description="Polar residues" evidence="1">
    <location>
        <begin position="77"/>
        <end position="86"/>
    </location>
</feature>
<proteinExistence type="predicted"/>